<dbReference type="InterPro" id="IPR016163">
    <property type="entry name" value="Ald_DH_C"/>
</dbReference>
<proteinExistence type="inferred from homology"/>
<dbReference type="OrthoDB" id="310895at2759"/>
<dbReference type="EMBL" id="OB660164">
    <property type="protein sequence ID" value="CAD7223184.1"/>
    <property type="molecule type" value="Genomic_DNA"/>
</dbReference>
<accession>A0A7R8W2L2</accession>
<dbReference type="PANTHER" id="PTHR43353">
    <property type="entry name" value="SUCCINATE-SEMIALDEHYDE DEHYDROGENASE, MITOCHONDRIAL"/>
    <property type="match status" value="1"/>
</dbReference>
<comment type="pathway">
    <text evidence="1">Amino-acid degradation; 4-aminobutanoate degradation.</text>
</comment>
<dbReference type="InterPro" id="IPR016162">
    <property type="entry name" value="Ald_DH_N"/>
</dbReference>
<dbReference type="SUPFAM" id="SSF53720">
    <property type="entry name" value="ALDH-like"/>
    <property type="match status" value="1"/>
</dbReference>
<dbReference type="Pfam" id="PF00171">
    <property type="entry name" value="Aldedh"/>
    <property type="match status" value="1"/>
</dbReference>
<dbReference type="FunFam" id="3.40.309.10:FF:000004">
    <property type="entry name" value="Succinate-semialdehyde dehydrogenase I"/>
    <property type="match status" value="1"/>
</dbReference>
<protein>
    <recommendedName>
        <fullName evidence="5">Aldehyde dehydrogenase domain-containing protein</fullName>
    </recommendedName>
</protein>
<dbReference type="InterPro" id="IPR015590">
    <property type="entry name" value="Aldehyde_DH_dom"/>
</dbReference>
<dbReference type="AlphaFoldDB" id="A0A7R8W2L2"/>
<comment type="similarity">
    <text evidence="2 4">Belongs to the aldehyde dehydrogenase family.</text>
</comment>
<feature type="domain" description="Aldehyde dehydrogenase" evidence="5">
    <location>
        <begin position="14"/>
        <end position="487"/>
    </location>
</feature>
<dbReference type="CDD" id="cd07103">
    <property type="entry name" value="ALDH_F5_SSADH_GabD"/>
    <property type="match status" value="1"/>
</dbReference>
<dbReference type="GO" id="GO:0009450">
    <property type="term" value="P:gamma-aminobutyric acid catabolic process"/>
    <property type="evidence" value="ECO:0007669"/>
    <property type="project" value="TreeGrafter"/>
</dbReference>
<dbReference type="InterPro" id="IPR029510">
    <property type="entry name" value="Ald_DH_CS_GLU"/>
</dbReference>
<sequence length="494" mass="53808">MTALRQQAFINGEWKEARSQEKFKVLNPATGETEGEVSDCNADDVADAIDAAKRAFITWRKTMPRERSSILLKIEAKITAEQNRLAELLTRENGKPLGESKGEVAFSASFFGWFAGEARRCYGEYVPSPVSSKEFLHIRQPLGVAGMITPWNFPIGMLARKVAAALAAGCTCVLKPAEDTPLIALAFADFASEYLPKGVLNIVPCSRKNAASIGGALCDSSDISVISFTGSTEVGKWLYSRSSCTVKRLALELGGNAPFIIFSSADMDAAIEGTMASKFRNTGQTCVTANRIFVASDIHDAFVKRLKEAMESDLKLGNGLEAGVNQGPLINQRQYDRVNRKLNFTNILVSLVKSGIQEGCQLLLGGTQPHALGKTFFTPTILTGARPEMKICREEIFGPVVVIIPFDSEKEVIQLANDTRRGLAGYFYSQDLSQIWRVAKELEVGMVGVNEPMVSTCEAAFGGCKESGMGIEGSMHGLDEYTRLKYICFGNIKQ</sequence>
<evidence type="ECO:0000313" key="6">
    <source>
        <dbReference type="EMBL" id="CAD7223184.1"/>
    </source>
</evidence>
<organism evidence="6">
    <name type="scientific">Cyprideis torosa</name>
    <dbReference type="NCBI Taxonomy" id="163714"/>
    <lineage>
        <taxon>Eukaryota</taxon>
        <taxon>Metazoa</taxon>
        <taxon>Ecdysozoa</taxon>
        <taxon>Arthropoda</taxon>
        <taxon>Crustacea</taxon>
        <taxon>Oligostraca</taxon>
        <taxon>Ostracoda</taxon>
        <taxon>Podocopa</taxon>
        <taxon>Podocopida</taxon>
        <taxon>Cytherocopina</taxon>
        <taxon>Cytheroidea</taxon>
        <taxon>Cytherideidae</taxon>
        <taxon>Cyprideis</taxon>
    </lineage>
</organism>
<gene>
    <name evidence="6" type="ORF">CTOB1V02_LOCUS1176</name>
</gene>
<evidence type="ECO:0000256" key="4">
    <source>
        <dbReference type="RuleBase" id="RU003345"/>
    </source>
</evidence>
<dbReference type="PROSITE" id="PS00687">
    <property type="entry name" value="ALDEHYDE_DEHYDR_GLU"/>
    <property type="match status" value="1"/>
</dbReference>
<dbReference type="Gene3D" id="3.40.605.10">
    <property type="entry name" value="Aldehyde Dehydrogenase, Chain A, domain 1"/>
    <property type="match status" value="1"/>
</dbReference>
<reference evidence="6" key="1">
    <citation type="submission" date="2020-11" db="EMBL/GenBank/DDBJ databases">
        <authorList>
            <person name="Tran Van P."/>
        </authorList>
    </citation>
    <scope>NUCLEOTIDE SEQUENCE</scope>
</reference>
<keyword evidence="3 4" id="KW-0560">Oxidoreductase</keyword>
<dbReference type="PANTHER" id="PTHR43353:SF5">
    <property type="entry name" value="SUCCINATE-SEMIALDEHYDE DEHYDROGENASE, MITOCHONDRIAL"/>
    <property type="match status" value="1"/>
</dbReference>
<evidence type="ECO:0000256" key="2">
    <source>
        <dbReference type="ARBA" id="ARBA00009986"/>
    </source>
</evidence>
<dbReference type="InterPro" id="IPR050740">
    <property type="entry name" value="Aldehyde_DH_Superfamily"/>
</dbReference>
<dbReference type="GO" id="GO:0004777">
    <property type="term" value="F:succinate-semialdehyde dehydrogenase (NAD+) activity"/>
    <property type="evidence" value="ECO:0007669"/>
    <property type="project" value="TreeGrafter"/>
</dbReference>
<evidence type="ECO:0000256" key="1">
    <source>
        <dbReference type="ARBA" id="ARBA00005176"/>
    </source>
</evidence>
<dbReference type="FunFam" id="3.40.605.10:FF:000005">
    <property type="entry name" value="Succinate-semialdehyde dehydrogenase I"/>
    <property type="match status" value="1"/>
</dbReference>
<dbReference type="InterPro" id="IPR016161">
    <property type="entry name" value="Ald_DH/histidinol_DH"/>
</dbReference>
<name>A0A7R8W2L2_9CRUS</name>
<evidence type="ECO:0000259" key="5">
    <source>
        <dbReference type="Pfam" id="PF00171"/>
    </source>
</evidence>
<dbReference type="GO" id="GO:0005739">
    <property type="term" value="C:mitochondrion"/>
    <property type="evidence" value="ECO:0007669"/>
    <property type="project" value="TreeGrafter"/>
</dbReference>
<evidence type="ECO:0000256" key="3">
    <source>
        <dbReference type="ARBA" id="ARBA00023002"/>
    </source>
</evidence>
<dbReference type="Gene3D" id="3.40.309.10">
    <property type="entry name" value="Aldehyde Dehydrogenase, Chain A, domain 2"/>
    <property type="match status" value="1"/>
</dbReference>